<comment type="caution">
    <text evidence="4">The sequence shown here is derived from an EMBL/GenBank/DDBJ whole genome shotgun (WGS) entry which is preliminary data.</text>
</comment>
<keyword evidence="2" id="KW-0560">Oxidoreductase</keyword>
<evidence type="ECO:0000259" key="3">
    <source>
        <dbReference type="SMART" id="SM00829"/>
    </source>
</evidence>
<dbReference type="OrthoDB" id="10257049at2759"/>
<dbReference type="InterPro" id="IPR036291">
    <property type="entry name" value="NAD(P)-bd_dom_sf"/>
</dbReference>
<dbReference type="InterPro" id="IPR011032">
    <property type="entry name" value="GroES-like_sf"/>
</dbReference>
<reference evidence="4 5" key="1">
    <citation type="journal article" date="2018" name="IMA Fungus">
        <title>IMA Genome-F 9: Draft genome sequence of Annulohypoxylon stygium, Aspergillus mulundensis, Berkeleyomyces basicola (syn. Thielaviopsis basicola), Ceratocystis smalleyi, two Cercospora beticola strains, Coleophoma cylindrospora, Fusarium fracticaudum, Phialophora cf. hyalina, and Morchella septimelata.</title>
        <authorList>
            <person name="Wingfield B.D."/>
            <person name="Bills G.F."/>
            <person name="Dong Y."/>
            <person name="Huang W."/>
            <person name="Nel W.J."/>
            <person name="Swalarsk-Parry B.S."/>
            <person name="Vaghefi N."/>
            <person name="Wilken P.M."/>
            <person name="An Z."/>
            <person name="de Beer Z.W."/>
            <person name="De Vos L."/>
            <person name="Chen L."/>
            <person name="Duong T.A."/>
            <person name="Gao Y."/>
            <person name="Hammerbacher A."/>
            <person name="Kikkert J.R."/>
            <person name="Li Y."/>
            <person name="Li H."/>
            <person name="Li K."/>
            <person name="Li Q."/>
            <person name="Liu X."/>
            <person name="Ma X."/>
            <person name="Naidoo K."/>
            <person name="Pethybridge S.J."/>
            <person name="Sun J."/>
            <person name="Steenkamp E.T."/>
            <person name="van der Nest M.A."/>
            <person name="van Wyk S."/>
            <person name="Wingfield M.J."/>
            <person name="Xiong C."/>
            <person name="Yue Q."/>
            <person name="Zhang X."/>
        </authorList>
    </citation>
    <scope>NUCLEOTIDE SEQUENCE [LARGE SCALE GENOMIC DNA]</scope>
    <source>
        <strain evidence="4 5">BP5796</strain>
    </source>
</reference>
<evidence type="ECO:0000313" key="4">
    <source>
        <dbReference type="EMBL" id="RDW85445.1"/>
    </source>
</evidence>
<sequence length="356" mass="37576">MSVPDSFKAAILPAAGGQHIVSDRSQASLQPGEVGIKVTATAINPVDWKIRKYRVFLTEYPAVLGSDAAGEVVAVAPDVQDFAIGDRVFFQGIIGRYDYSTFQQYAKMPAALVAKTPSNISDDEAGGISLATVAVITAFYDETGNGLAAPWTKDGRKAGAGKAIVILGGSSSVGQYAIQFARLSGYDKIITNASPPHHDFLKGLGAHVVLDRSTTSSPENFKSAIGGLPLDFVFDAISIKDTQILGVKILQLTDTKNSHVVTVQGKDADAENSGESQEPKVQVKQVMGMGSNPALRYLVAPLWKHLGGEDGYIAKGEFKPNRPVVVSGGLNGLEDALDKSEKGVSGVKVIIRPHDA</sequence>
<accession>A0A3D8SGH5</accession>
<dbReference type="Pfam" id="PF00107">
    <property type="entry name" value="ADH_zinc_N"/>
    <property type="match status" value="1"/>
</dbReference>
<protein>
    <recommendedName>
        <fullName evidence="3">Enoyl reductase (ER) domain-containing protein</fullName>
    </recommendedName>
</protein>
<dbReference type="PANTHER" id="PTHR45348:SF2">
    <property type="entry name" value="ZINC-TYPE ALCOHOL DEHYDROGENASE-LIKE PROTEIN C2E1P3.01"/>
    <property type="match status" value="1"/>
</dbReference>
<dbReference type="SUPFAM" id="SSF50129">
    <property type="entry name" value="GroES-like"/>
    <property type="match status" value="1"/>
</dbReference>
<evidence type="ECO:0000256" key="1">
    <source>
        <dbReference type="ARBA" id="ARBA00008072"/>
    </source>
</evidence>
<dbReference type="SUPFAM" id="SSF51735">
    <property type="entry name" value="NAD(P)-binding Rossmann-fold domains"/>
    <property type="match status" value="1"/>
</dbReference>
<dbReference type="EMBL" id="PDLN01000005">
    <property type="protein sequence ID" value="RDW85445.1"/>
    <property type="molecule type" value="Genomic_DNA"/>
</dbReference>
<dbReference type="InterPro" id="IPR013149">
    <property type="entry name" value="ADH-like_C"/>
</dbReference>
<dbReference type="Proteomes" id="UP000256328">
    <property type="component" value="Unassembled WGS sequence"/>
</dbReference>
<proteinExistence type="inferred from homology"/>
<evidence type="ECO:0000313" key="5">
    <source>
        <dbReference type="Proteomes" id="UP000256328"/>
    </source>
</evidence>
<dbReference type="AlphaFoldDB" id="A0A3D8SGH5"/>
<dbReference type="GO" id="GO:0016651">
    <property type="term" value="F:oxidoreductase activity, acting on NAD(P)H"/>
    <property type="evidence" value="ECO:0007669"/>
    <property type="project" value="InterPro"/>
</dbReference>
<organism evidence="4 5">
    <name type="scientific">Coleophoma crateriformis</name>
    <dbReference type="NCBI Taxonomy" id="565419"/>
    <lineage>
        <taxon>Eukaryota</taxon>
        <taxon>Fungi</taxon>
        <taxon>Dikarya</taxon>
        <taxon>Ascomycota</taxon>
        <taxon>Pezizomycotina</taxon>
        <taxon>Leotiomycetes</taxon>
        <taxon>Helotiales</taxon>
        <taxon>Dermateaceae</taxon>
        <taxon>Coleophoma</taxon>
    </lineage>
</organism>
<feature type="domain" description="Enoyl reductase (ER)" evidence="3">
    <location>
        <begin position="16"/>
        <end position="351"/>
    </location>
</feature>
<keyword evidence="5" id="KW-1185">Reference proteome</keyword>
<dbReference type="Gene3D" id="3.90.180.10">
    <property type="entry name" value="Medium-chain alcohol dehydrogenases, catalytic domain"/>
    <property type="match status" value="1"/>
</dbReference>
<name>A0A3D8SGH5_9HELO</name>
<dbReference type="CDD" id="cd08249">
    <property type="entry name" value="enoyl_reductase_like"/>
    <property type="match status" value="1"/>
</dbReference>
<comment type="similarity">
    <text evidence="1">Belongs to the zinc-containing alcohol dehydrogenase family.</text>
</comment>
<gene>
    <name evidence="4" type="ORF">BP5796_03770</name>
</gene>
<dbReference type="InterPro" id="IPR047122">
    <property type="entry name" value="Trans-enoyl_RdTase-like"/>
</dbReference>
<dbReference type="InterPro" id="IPR020843">
    <property type="entry name" value="ER"/>
</dbReference>
<dbReference type="Pfam" id="PF08240">
    <property type="entry name" value="ADH_N"/>
    <property type="match status" value="1"/>
</dbReference>
<evidence type="ECO:0000256" key="2">
    <source>
        <dbReference type="ARBA" id="ARBA00023002"/>
    </source>
</evidence>
<dbReference type="PANTHER" id="PTHR45348">
    <property type="entry name" value="HYPOTHETICAL OXIDOREDUCTASE (EUROFUNG)"/>
    <property type="match status" value="1"/>
</dbReference>
<dbReference type="InterPro" id="IPR013154">
    <property type="entry name" value="ADH-like_N"/>
</dbReference>
<dbReference type="Gene3D" id="3.40.50.720">
    <property type="entry name" value="NAD(P)-binding Rossmann-like Domain"/>
    <property type="match status" value="1"/>
</dbReference>
<dbReference type="SMART" id="SM00829">
    <property type="entry name" value="PKS_ER"/>
    <property type="match status" value="1"/>
</dbReference>